<keyword evidence="2" id="KW-1185">Reference proteome</keyword>
<name>A0A9N8V905_FUNMO</name>
<accession>A0A9N8V905</accession>
<dbReference type="EMBL" id="CAJVPP010000117">
    <property type="protein sequence ID" value="CAG8444543.1"/>
    <property type="molecule type" value="Genomic_DNA"/>
</dbReference>
<evidence type="ECO:0000313" key="1">
    <source>
        <dbReference type="EMBL" id="CAG8444543.1"/>
    </source>
</evidence>
<proteinExistence type="predicted"/>
<comment type="caution">
    <text evidence="1">The sequence shown here is derived from an EMBL/GenBank/DDBJ whole genome shotgun (WGS) entry which is preliminary data.</text>
</comment>
<evidence type="ECO:0000313" key="2">
    <source>
        <dbReference type="Proteomes" id="UP000789375"/>
    </source>
</evidence>
<organism evidence="1 2">
    <name type="scientific">Funneliformis mosseae</name>
    <name type="common">Endomycorrhizal fungus</name>
    <name type="synonym">Glomus mosseae</name>
    <dbReference type="NCBI Taxonomy" id="27381"/>
    <lineage>
        <taxon>Eukaryota</taxon>
        <taxon>Fungi</taxon>
        <taxon>Fungi incertae sedis</taxon>
        <taxon>Mucoromycota</taxon>
        <taxon>Glomeromycotina</taxon>
        <taxon>Glomeromycetes</taxon>
        <taxon>Glomerales</taxon>
        <taxon>Glomeraceae</taxon>
        <taxon>Funneliformis</taxon>
    </lineage>
</organism>
<dbReference type="Proteomes" id="UP000789375">
    <property type="component" value="Unassembled WGS sequence"/>
</dbReference>
<dbReference type="AlphaFoldDB" id="A0A9N8V905"/>
<protein>
    <submittedName>
        <fullName evidence="1">11073_t:CDS:1</fullName>
    </submittedName>
</protein>
<sequence length="50" mass="5620">MRDKITNISNHNSKKLLDISCKPAESRYSILIKIGLLVPLEPDLAEKPSE</sequence>
<reference evidence="1" key="1">
    <citation type="submission" date="2021-06" db="EMBL/GenBank/DDBJ databases">
        <authorList>
            <person name="Kallberg Y."/>
            <person name="Tangrot J."/>
            <person name="Rosling A."/>
        </authorList>
    </citation>
    <scope>NUCLEOTIDE SEQUENCE</scope>
    <source>
        <strain evidence="1">87-6 pot B 2015</strain>
    </source>
</reference>
<gene>
    <name evidence="1" type="ORF">FMOSSE_LOCUS1072</name>
</gene>